<protein>
    <submittedName>
        <fullName evidence="1">GapA-binding peptide SR1P</fullName>
    </submittedName>
</protein>
<dbReference type="Proteomes" id="UP000326671">
    <property type="component" value="Unassembled WGS sequence"/>
</dbReference>
<sequence length="40" mass="4553">MGTIVCQDCNSIIDFFEDEKVSVLYSSNCNCGKHDHNEEK</sequence>
<keyword evidence="2" id="KW-1185">Reference proteome</keyword>
<proteinExistence type="predicted"/>
<accession>A0A5J5HWE4</accession>
<evidence type="ECO:0000313" key="2">
    <source>
        <dbReference type="Proteomes" id="UP000326671"/>
    </source>
</evidence>
<dbReference type="OrthoDB" id="2971595at2"/>
<dbReference type="AlphaFoldDB" id="A0A5J5HWE4"/>
<organism evidence="1 2">
    <name type="scientific">Niallia endozanthoxylica</name>
    <dbReference type="NCBI Taxonomy" id="2036016"/>
    <lineage>
        <taxon>Bacteria</taxon>
        <taxon>Bacillati</taxon>
        <taxon>Bacillota</taxon>
        <taxon>Bacilli</taxon>
        <taxon>Bacillales</taxon>
        <taxon>Bacillaceae</taxon>
        <taxon>Niallia</taxon>
    </lineage>
</organism>
<dbReference type="InterPro" id="IPR025236">
    <property type="entry name" value="SR1P"/>
</dbReference>
<comment type="caution">
    <text evidence="1">The sequence shown here is derived from an EMBL/GenBank/DDBJ whole genome shotgun (WGS) entry which is preliminary data.</text>
</comment>
<dbReference type="Pfam" id="PF13790">
    <property type="entry name" value="SR1P"/>
    <property type="match status" value="1"/>
</dbReference>
<dbReference type="EMBL" id="VYKL01000015">
    <property type="protein sequence ID" value="KAA9026023.1"/>
    <property type="molecule type" value="Genomic_DNA"/>
</dbReference>
<reference evidence="1 2" key="1">
    <citation type="submission" date="2019-09" db="EMBL/GenBank/DDBJ databases">
        <title>Whole genome sequences of isolates from the Mars Exploration Rovers.</title>
        <authorList>
            <person name="Seuylemezian A."/>
            <person name="Vaishampayan P."/>
        </authorList>
    </citation>
    <scope>NUCLEOTIDE SEQUENCE [LARGE SCALE GENOMIC DNA]</scope>
    <source>
        <strain evidence="1 2">MER_TA_151</strain>
    </source>
</reference>
<dbReference type="RefSeq" id="WP_150439673.1">
    <property type="nucleotide sequence ID" value="NZ_VYKL01000015.1"/>
</dbReference>
<evidence type="ECO:0000313" key="1">
    <source>
        <dbReference type="EMBL" id="KAA9026023.1"/>
    </source>
</evidence>
<name>A0A5J5HWE4_9BACI</name>
<gene>
    <name evidence="1" type="ORF">F4V44_09075</name>
</gene>